<feature type="region of interest" description="Disordered" evidence="2">
    <location>
        <begin position="490"/>
        <end position="653"/>
    </location>
</feature>
<evidence type="ECO:0000256" key="1">
    <source>
        <dbReference type="SAM" id="Coils"/>
    </source>
</evidence>
<reference evidence="4 5" key="1">
    <citation type="submission" date="2020-12" db="EMBL/GenBank/DDBJ databases">
        <title>Metabolic potential, ecology and presence of endohyphal bacteria is reflected in genomic diversity of Mucoromycotina.</title>
        <authorList>
            <person name="Muszewska A."/>
            <person name="Okrasinska A."/>
            <person name="Steczkiewicz K."/>
            <person name="Drgas O."/>
            <person name="Orlowska M."/>
            <person name="Perlinska-Lenart U."/>
            <person name="Aleksandrzak-Piekarczyk T."/>
            <person name="Szatraj K."/>
            <person name="Zielenkiewicz U."/>
            <person name="Pilsyk S."/>
            <person name="Malc E."/>
            <person name="Mieczkowski P."/>
            <person name="Kruszewska J.S."/>
            <person name="Biernat P."/>
            <person name="Pawlowska J."/>
        </authorList>
    </citation>
    <scope>NUCLEOTIDE SEQUENCE [LARGE SCALE GENOMIC DNA]</scope>
    <source>
        <strain evidence="4 5">CBS 142.35</strain>
    </source>
</reference>
<dbReference type="EMBL" id="JAEPRB010000167">
    <property type="protein sequence ID" value="KAG2219704.1"/>
    <property type="molecule type" value="Genomic_DNA"/>
</dbReference>
<feature type="region of interest" description="Disordered" evidence="2">
    <location>
        <begin position="1260"/>
        <end position="1282"/>
    </location>
</feature>
<feature type="compositionally biased region" description="Polar residues" evidence="2">
    <location>
        <begin position="1125"/>
        <end position="1139"/>
    </location>
</feature>
<feature type="compositionally biased region" description="Basic residues" evidence="2">
    <location>
        <begin position="529"/>
        <end position="547"/>
    </location>
</feature>
<feature type="compositionally biased region" description="Low complexity" evidence="2">
    <location>
        <begin position="172"/>
        <end position="185"/>
    </location>
</feature>
<dbReference type="GO" id="GO:0015631">
    <property type="term" value="F:tubulin binding"/>
    <property type="evidence" value="ECO:0007669"/>
    <property type="project" value="TreeGrafter"/>
</dbReference>
<dbReference type="Proteomes" id="UP000646827">
    <property type="component" value="Unassembled WGS sequence"/>
</dbReference>
<feature type="compositionally biased region" description="Polar residues" evidence="2">
    <location>
        <begin position="438"/>
        <end position="447"/>
    </location>
</feature>
<feature type="compositionally biased region" description="Basic and acidic residues" evidence="2">
    <location>
        <begin position="139"/>
        <end position="149"/>
    </location>
</feature>
<feature type="region of interest" description="Disordered" evidence="2">
    <location>
        <begin position="1478"/>
        <end position="1526"/>
    </location>
</feature>
<feature type="region of interest" description="Disordered" evidence="2">
    <location>
        <begin position="1070"/>
        <end position="1238"/>
    </location>
</feature>
<feature type="compositionally biased region" description="Polar residues" evidence="2">
    <location>
        <begin position="1210"/>
        <end position="1222"/>
    </location>
</feature>
<gene>
    <name evidence="4" type="ORF">INT45_006036</name>
</gene>
<proteinExistence type="predicted"/>
<evidence type="ECO:0000256" key="2">
    <source>
        <dbReference type="SAM" id="MobiDB-lite"/>
    </source>
</evidence>
<dbReference type="GO" id="GO:0000226">
    <property type="term" value="P:microtubule cytoskeleton organization"/>
    <property type="evidence" value="ECO:0007669"/>
    <property type="project" value="TreeGrafter"/>
</dbReference>
<evidence type="ECO:0000313" key="5">
    <source>
        <dbReference type="Proteomes" id="UP000646827"/>
    </source>
</evidence>
<feature type="compositionally biased region" description="Basic and acidic residues" evidence="2">
    <location>
        <begin position="40"/>
        <end position="55"/>
    </location>
</feature>
<feature type="region of interest" description="Disordered" evidence="2">
    <location>
        <begin position="1310"/>
        <end position="1414"/>
    </location>
</feature>
<feature type="compositionally biased region" description="Polar residues" evidence="2">
    <location>
        <begin position="1393"/>
        <end position="1414"/>
    </location>
</feature>
<dbReference type="GO" id="GO:0032065">
    <property type="term" value="P:maintenance of protein location in cell cortex"/>
    <property type="evidence" value="ECO:0007669"/>
    <property type="project" value="InterPro"/>
</dbReference>
<organism evidence="4 5">
    <name type="scientific">Circinella minor</name>
    <dbReference type="NCBI Taxonomy" id="1195481"/>
    <lineage>
        <taxon>Eukaryota</taxon>
        <taxon>Fungi</taxon>
        <taxon>Fungi incertae sedis</taxon>
        <taxon>Mucoromycota</taxon>
        <taxon>Mucoromycotina</taxon>
        <taxon>Mucoromycetes</taxon>
        <taxon>Mucorales</taxon>
        <taxon>Lichtheimiaceae</taxon>
        <taxon>Circinella</taxon>
    </lineage>
</organism>
<dbReference type="InterPro" id="IPR024774">
    <property type="entry name" value="PH_dom-Mcp5-type"/>
</dbReference>
<keyword evidence="5" id="KW-1185">Reference proteome</keyword>
<feature type="compositionally biased region" description="Basic and acidic residues" evidence="2">
    <location>
        <begin position="1147"/>
        <end position="1166"/>
    </location>
</feature>
<dbReference type="OrthoDB" id="2149224at2759"/>
<keyword evidence="1" id="KW-0175">Coiled coil</keyword>
<feature type="region of interest" description="Disordered" evidence="2">
    <location>
        <begin position="1543"/>
        <end position="1584"/>
    </location>
</feature>
<feature type="compositionally biased region" description="Polar residues" evidence="2">
    <location>
        <begin position="1486"/>
        <end position="1505"/>
    </location>
</feature>
<feature type="compositionally biased region" description="Low complexity" evidence="2">
    <location>
        <begin position="1350"/>
        <end position="1369"/>
    </location>
</feature>
<feature type="compositionally biased region" description="Acidic residues" evidence="2">
    <location>
        <begin position="580"/>
        <end position="596"/>
    </location>
</feature>
<feature type="compositionally biased region" description="Acidic residues" evidence="2">
    <location>
        <begin position="1513"/>
        <end position="1526"/>
    </location>
</feature>
<evidence type="ECO:0000259" key="3">
    <source>
        <dbReference type="Pfam" id="PF12814"/>
    </source>
</evidence>
<protein>
    <recommendedName>
        <fullName evidence="3">Pleckstrin homology domain-containing protein</fullName>
    </recommendedName>
</protein>
<feature type="compositionally biased region" description="Low complexity" evidence="2">
    <location>
        <begin position="510"/>
        <end position="528"/>
    </location>
</feature>
<feature type="compositionally biased region" description="Basic and acidic residues" evidence="2">
    <location>
        <begin position="1088"/>
        <end position="1100"/>
    </location>
</feature>
<comment type="caution">
    <text evidence="4">The sequence shown here is derived from an EMBL/GenBank/DDBJ whole genome shotgun (WGS) entry which is preliminary data.</text>
</comment>
<feature type="domain" description="Pleckstrin homology" evidence="3">
    <location>
        <begin position="1428"/>
        <end position="1489"/>
    </location>
</feature>
<dbReference type="GO" id="GO:0005938">
    <property type="term" value="C:cell cortex"/>
    <property type="evidence" value="ECO:0007669"/>
    <property type="project" value="InterPro"/>
</dbReference>
<feature type="compositionally biased region" description="Polar residues" evidence="2">
    <location>
        <begin position="113"/>
        <end position="127"/>
    </location>
</feature>
<feature type="compositionally biased region" description="Basic residues" evidence="2">
    <location>
        <begin position="84"/>
        <end position="104"/>
    </location>
</feature>
<feature type="compositionally biased region" description="Low complexity" evidence="2">
    <location>
        <begin position="20"/>
        <end position="34"/>
    </location>
</feature>
<dbReference type="GO" id="GO:0005543">
    <property type="term" value="F:phospholipid binding"/>
    <property type="evidence" value="ECO:0007669"/>
    <property type="project" value="InterPro"/>
</dbReference>
<feature type="region of interest" description="Disordered" evidence="2">
    <location>
        <begin position="392"/>
        <end position="447"/>
    </location>
</feature>
<sequence length="1584" mass="172199">MSSPPPKHSLSTPTNSGNQTSPVLPTPSSSSSVSEINNQLRRELEQQIAEKEKQLQDSSSGIGKSVLNRQIKELKERLQDVDRRHHHHHPQQRKSHILSPRHHPQQYPQQRPGTASPSAGRRSQSPGSGDEDLSPATLEKLRNLERDLGSYRGHLSPNLSGHRKDKILGQRTGLDPLPSPSTSTMLPPPQGHDSTSLLPLPPPPTGSTPTKRRSKVPNADRRNTDIEFATEIGQGLLVEVRKMQALVQEKDDQLKALQAQKADLERAAESMAKQLRQKEENEEKLKEETWNLELAKQELTISVSELQQNLNKANAEQKRMQEHMDELTTEIEHIRDREEKVSASLEAMKQRHEQDMATIRRHSAGLQREKTDHIKQLEALSSELAIAKAQSKIAKRSHSDLRPTAATTIQNEENANKIGTTASNKEKTTPGSSPPASPKQQPTRNQQLEVETLKTSLAHAHRMVSNLRSNLHKEKTEKFEFKKLLTESQEQIEQLQNDPRLWVDAGYPKSSSGPNSNNGPDSNNSTSNRRLRKGKRRVPVSKTRVARIPKGVESLDDTSDIEEQRRKRKDSQQLYYSSQSEEDDDDDDDEYYEVGDESPSQSTPGGFTSLDSELSKSQQSQKKTPSVSVEPPSDETDKKNAPRTLGDELSAAFGGPDSSTVAAVGGAAITGAAIAANTDSRVIGSDAGVQTDDILAPPSAVFHEVAIQATTPNNFQEFTTCTIDTPPVSVQHQQVQCDAPSLVHAETQCIPPEYVEQGVQAQEPVPIVVDASAQCEPPLKIETHDQGVQSDAVAGIDQSTQSVVPEPVHMGVQSEAAELTDAAVQSDPKETNDVSVQSDVPDIMDCGVQYEPPVVMEIGVQSEPPVVMDSGVQSDAPDIVDSGVQSEPPVVMEVGIQSEPLVGMEIGTQSEPPVGMEIGTQSEPPVGMEIGTQSEPPVGTEIGIQSEPPVGTEIGIQSEPPVGMEIGTQSELPVGMEIGTQSELPVGTEIGVQSEQVMTRDNAVQSVPAVTKDSSVQYEYDVNPGKDAMVQTDFDTSSSIGAGTAAAAVGAGGLLGGLGALAAKAFGKGDTEDTVDEGEQNETTATVEQKKKVEIAKNTEEPVTILEDGASKSTFPDESAKSRGMKTNNGDDTTTTHIPTNADDDNVTSKDTEKTINYADHQEEQGTRSADSALDDNSKQSNKPAAIVTVPEGENSENTTVSSKVADGSPSENIMRSTSPADSATDLPNHDKNNSDNENRMFTKAETDAMIAAAVAAAMANKSSQPAEHKQDDNNNTLNDSYLSTEGTRQISNGESSTSNNLPTKRVLTDLAGKDDISSNNANVPRRGSHQDIPIRPTSPPPAHLLTRVGHGSTISSTHRSSIGSISTSDKGKAPARSQLLRNAQQQQLRNRPPSTMSSLSPSEQRASIASSPYANSLRTEADPSHIGLITQTMIGDWLWKYTRKSVGDQLSDYRHKRYFWIHPYTRTLYWSVRAPGTHGDESKVKSGSKTEATSTTDSALSNQHSRTHHVSDDDDDDDDDDDLNTDDEALEDVRMCCNGKHHVSKLERDHVDHRPYYRKIRSIRTTQPTVPHQHQHQTPQQVS</sequence>
<feature type="compositionally biased region" description="Basic and acidic residues" evidence="2">
    <location>
        <begin position="1228"/>
        <end position="1238"/>
    </location>
</feature>
<feature type="region of interest" description="Disordered" evidence="2">
    <location>
        <begin position="1"/>
        <end position="225"/>
    </location>
</feature>
<dbReference type="GO" id="GO:0005739">
    <property type="term" value="C:mitochondrion"/>
    <property type="evidence" value="ECO:0007669"/>
    <property type="project" value="TreeGrafter"/>
</dbReference>
<feature type="compositionally biased region" description="Polar residues" evidence="2">
    <location>
        <begin position="599"/>
        <end position="612"/>
    </location>
</feature>
<accession>A0A8H7RXN0</accession>
<feature type="compositionally biased region" description="Basic and acidic residues" evidence="2">
    <location>
        <begin position="1545"/>
        <end position="1556"/>
    </location>
</feature>
<dbReference type="PANTHER" id="PTHR28190">
    <property type="entry name" value="NUCLEAR MIGRATION PROTEIN NUM1"/>
    <property type="match status" value="1"/>
</dbReference>
<feature type="coiled-coil region" evidence="1">
    <location>
        <begin position="240"/>
        <end position="390"/>
    </location>
</feature>
<dbReference type="PANTHER" id="PTHR28190:SF2">
    <property type="entry name" value="MIGRATION PROTEIN, PUTATIVE (AFU_ORTHOLOGUE AFUA_2G07730)-RELATED"/>
    <property type="match status" value="1"/>
</dbReference>
<feature type="compositionally biased region" description="Low complexity" evidence="2">
    <location>
        <begin position="1566"/>
        <end position="1584"/>
    </location>
</feature>
<dbReference type="Pfam" id="PF12814">
    <property type="entry name" value="Mcp5_PH"/>
    <property type="match status" value="1"/>
</dbReference>
<evidence type="ECO:0000313" key="4">
    <source>
        <dbReference type="EMBL" id="KAG2219704.1"/>
    </source>
</evidence>
<feature type="compositionally biased region" description="Basic and acidic residues" evidence="2">
    <location>
        <begin position="70"/>
        <end position="83"/>
    </location>
</feature>
<feature type="compositionally biased region" description="Polar residues" evidence="2">
    <location>
        <begin position="8"/>
        <end position="19"/>
    </location>
</feature>
<feature type="compositionally biased region" description="Low complexity" evidence="2">
    <location>
        <begin position="1376"/>
        <end position="1392"/>
    </location>
</feature>
<dbReference type="InterPro" id="IPR053005">
    <property type="entry name" value="Nuclear_Pos-Cytoskel_Interact"/>
</dbReference>
<feature type="compositionally biased region" description="Polar residues" evidence="2">
    <location>
        <begin position="405"/>
        <end position="423"/>
    </location>
</feature>
<name>A0A8H7RXN0_9FUNG</name>